<keyword evidence="8" id="KW-0843">Virulence</keyword>
<reference evidence="14" key="2">
    <citation type="submission" date="2021-08" db="EMBL/GenBank/DDBJ databases">
        <authorList>
            <person name="Tani A."/>
            <person name="Ola A."/>
            <person name="Ogura Y."/>
            <person name="Katsura K."/>
            <person name="Hayashi T."/>
        </authorList>
    </citation>
    <scope>NUCLEOTIDE SEQUENCE</scope>
    <source>
        <strain evidence="14">DSM 21893</strain>
    </source>
</reference>
<evidence type="ECO:0000256" key="2">
    <source>
        <dbReference type="ARBA" id="ARBA00012438"/>
    </source>
</evidence>
<dbReference type="Gene3D" id="3.30.565.10">
    <property type="entry name" value="Histidine kinase-like ATPase, C-terminal domain"/>
    <property type="match status" value="1"/>
</dbReference>
<dbReference type="InterPro" id="IPR000014">
    <property type="entry name" value="PAS"/>
</dbReference>
<dbReference type="PROSITE" id="PS50109">
    <property type="entry name" value="HIS_KIN"/>
    <property type="match status" value="1"/>
</dbReference>
<name>A0AAV4Z5F9_9HYPH</name>
<dbReference type="InterPro" id="IPR011495">
    <property type="entry name" value="Sig_transdc_His_kin_sub2_dim/P"/>
</dbReference>
<keyword evidence="3" id="KW-0597">Phosphoprotein</keyword>
<protein>
    <recommendedName>
        <fullName evidence="2">histidine kinase</fullName>
        <ecNumber evidence="2">2.7.13.3</ecNumber>
    </recommendedName>
</protein>
<dbReference type="SMART" id="SM00091">
    <property type="entry name" value="PAS"/>
    <property type="match status" value="1"/>
</dbReference>
<accession>A0AAV4Z5F9</accession>
<dbReference type="InterPro" id="IPR036890">
    <property type="entry name" value="HATPase_C_sf"/>
</dbReference>
<dbReference type="InterPro" id="IPR004358">
    <property type="entry name" value="Sig_transdc_His_kin-like_C"/>
</dbReference>
<evidence type="ECO:0000313" key="15">
    <source>
        <dbReference type="Proteomes" id="UP001055307"/>
    </source>
</evidence>
<dbReference type="SMART" id="SM00086">
    <property type="entry name" value="PAC"/>
    <property type="match status" value="1"/>
</dbReference>
<dbReference type="EMBL" id="BPQF01000010">
    <property type="protein sequence ID" value="GJD39216.1"/>
    <property type="molecule type" value="Genomic_DNA"/>
</dbReference>
<dbReference type="InterPro" id="IPR035965">
    <property type="entry name" value="PAS-like_dom_sf"/>
</dbReference>
<dbReference type="Pfam" id="PF13426">
    <property type="entry name" value="PAS_9"/>
    <property type="match status" value="1"/>
</dbReference>
<dbReference type="PRINTS" id="PR00344">
    <property type="entry name" value="BCTRLSENSOR"/>
</dbReference>
<keyword evidence="7" id="KW-0067">ATP-binding</keyword>
<dbReference type="PANTHER" id="PTHR41523">
    <property type="entry name" value="TWO-COMPONENT SYSTEM SENSOR PROTEIN"/>
    <property type="match status" value="1"/>
</dbReference>
<dbReference type="CDD" id="cd00130">
    <property type="entry name" value="PAS"/>
    <property type="match status" value="1"/>
</dbReference>
<dbReference type="Proteomes" id="UP001055307">
    <property type="component" value="Unassembled WGS sequence"/>
</dbReference>
<evidence type="ECO:0000256" key="6">
    <source>
        <dbReference type="ARBA" id="ARBA00022777"/>
    </source>
</evidence>
<keyword evidence="6 14" id="KW-0418">Kinase</keyword>
<keyword evidence="15" id="KW-1185">Reference proteome</keyword>
<dbReference type="SUPFAM" id="SSF55874">
    <property type="entry name" value="ATPase domain of HSP90 chaperone/DNA topoisomerase II/histidine kinase"/>
    <property type="match status" value="1"/>
</dbReference>
<dbReference type="PROSITE" id="PS50112">
    <property type="entry name" value="PAS"/>
    <property type="match status" value="1"/>
</dbReference>
<dbReference type="SUPFAM" id="SSF55785">
    <property type="entry name" value="PYP-like sensor domain (PAS domain)"/>
    <property type="match status" value="1"/>
</dbReference>
<sequence>MMGSSNNQVSAGLRPVGNASVDAKMFAMAFDASPTPMVVTDPRLADNPIVWVNDAFLTLTGYARADLQGRNCRLLQGPDSDPRTIDAIRDALRRQAPVEVELCNYRKDGSSFWNAMTISPVRNDSGELVYYYAAQADMTEKHALELALQETNDELERQVHEQTADLRAALEEKTALLHEVDHRVKNNLQVISSLVLLKARRTPQGEARDALQGMAERIGALSMVHRMLYSAGDVTRFNLEEFADDFMSDLTAGIDPARTAVTAEVDPISLPAAIAAPLALMLHELATNAVRHAFPNDREGRVSISARRCETGLRLQIEDDGIGRNAAAPNPAGFGCSLVEMVVKQLRGVITWHEPGSGTRVEIVIPLQSESPRPATSAPREATLGQAG</sequence>
<dbReference type="InterPro" id="IPR005467">
    <property type="entry name" value="His_kinase_dom"/>
</dbReference>
<dbReference type="GO" id="GO:0004673">
    <property type="term" value="F:protein histidine kinase activity"/>
    <property type="evidence" value="ECO:0007669"/>
    <property type="project" value="UniProtKB-EC"/>
</dbReference>
<evidence type="ECO:0000256" key="7">
    <source>
        <dbReference type="ARBA" id="ARBA00022840"/>
    </source>
</evidence>
<evidence type="ECO:0000313" key="14">
    <source>
        <dbReference type="EMBL" id="GJD39216.1"/>
    </source>
</evidence>
<feature type="domain" description="PAS" evidence="12">
    <location>
        <begin position="22"/>
        <end position="95"/>
    </location>
</feature>
<dbReference type="AlphaFoldDB" id="A0AAV4Z5F9"/>
<dbReference type="PROSITE" id="PS50113">
    <property type="entry name" value="PAC"/>
    <property type="match status" value="1"/>
</dbReference>
<evidence type="ECO:0000259" key="13">
    <source>
        <dbReference type="PROSITE" id="PS50113"/>
    </source>
</evidence>
<dbReference type="SMART" id="SM00387">
    <property type="entry name" value="HATPase_c"/>
    <property type="match status" value="1"/>
</dbReference>
<evidence type="ECO:0000259" key="12">
    <source>
        <dbReference type="PROSITE" id="PS50112"/>
    </source>
</evidence>
<evidence type="ECO:0000256" key="9">
    <source>
        <dbReference type="SAM" id="Coils"/>
    </source>
</evidence>
<reference evidence="14" key="1">
    <citation type="journal article" date="2016" name="Front. Microbiol.">
        <title>Genome Sequence of the Piezophilic, Mesophilic Sulfate-Reducing Bacterium Desulfovibrio indicus J2T.</title>
        <authorList>
            <person name="Cao J."/>
            <person name="Maignien L."/>
            <person name="Shao Z."/>
            <person name="Alain K."/>
            <person name="Jebbar M."/>
        </authorList>
    </citation>
    <scope>NUCLEOTIDE SEQUENCE</scope>
    <source>
        <strain evidence="14">DSM 21893</strain>
    </source>
</reference>
<dbReference type="EC" id="2.7.13.3" evidence="2"/>
<evidence type="ECO:0000256" key="10">
    <source>
        <dbReference type="SAM" id="MobiDB-lite"/>
    </source>
</evidence>
<organism evidence="14 15">
    <name type="scientific">Methylobacterium bullatum</name>
    <dbReference type="NCBI Taxonomy" id="570505"/>
    <lineage>
        <taxon>Bacteria</taxon>
        <taxon>Pseudomonadati</taxon>
        <taxon>Pseudomonadota</taxon>
        <taxon>Alphaproteobacteria</taxon>
        <taxon>Hyphomicrobiales</taxon>
        <taxon>Methylobacteriaceae</taxon>
        <taxon>Methylobacterium</taxon>
    </lineage>
</organism>
<feature type="domain" description="PAC" evidence="13">
    <location>
        <begin position="96"/>
        <end position="150"/>
    </location>
</feature>
<feature type="region of interest" description="Disordered" evidence="10">
    <location>
        <begin position="368"/>
        <end position="388"/>
    </location>
</feature>
<dbReference type="Pfam" id="PF02518">
    <property type="entry name" value="HATPase_c"/>
    <property type="match status" value="1"/>
</dbReference>
<keyword evidence="5" id="KW-0547">Nucleotide-binding</keyword>
<keyword evidence="4" id="KW-0808">Transferase</keyword>
<dbReference type="InterPro" id="IPR003594">
    <property type="entry name" value="HATPase_dom"/>
</dbReference>
<feature type="domain" description="Histidine kinase" evidence="11">
    <location>
        <begin position="179"/>
        <end position="369"/>
    </location>
</feature>
<dbReference type="InterPro" id="IPR000700">
    <property type="entry name" value="PAS-assoc_C"/>
</dbReference>
<evidence type="ECO:0000259" key="11">
    <source>
        <dbReference type="PROSITE" id="PS50109"/>
    </source>
</evidence>
<dbReference type="NCBIfam" id="TIGR00229">
    <property type="entry name" value="sensory_box"/>
    <property type="match status" value="1"/>
</dbReference>
<gene>
    <name evidence="14" type="primary">lov_1</name>
    <name evidence="14" type="ORF">OICFNHDK_1672</name>
</gene>
<dbReference type="Pfam" id="PF07568">
    <property type="entry name" value="HisKA_2"/>
    <property type="match status" value="1"/>
</dbReference>
<dbReference type="Gene3D" id="3.30.450.20">
    <property type="entry name" value="PAS domain"/>
    <property type="match status" value="1"/>
</dbReference>
<comment type="catalytic activity">
    <reaction evidence="1">
        <text>ATP + protein L-histidine = ADP + protein N-phospho-L-histidine.</text>
        <dbReference type="EC" id="2.7.13.3"/>
    </reaction>
</comment>
<evidence type="ECO:0000256" key="1">
    <source>
        <dbReference type="ARBA" id="ARBA00000085"/>
    </source>
</evidence>
<feature type="coiled-coil region" evidence="9">
    <location>
        <begin position="141"/>
        <end position="172"/>
    </location>
</feature>
<keyword evidence="9" id="KW-0175">Coiled coil</keyword>
<dbReference type="PANTHER" id="PTHR41523:SF8">
    <property type="entry name" value="ETHYLENE RESPONSE SENSOR PROTEIN"/>
    <property type="match status" value="1"/>
</dbReference>
<proteinExistence type="predicted"/>
<evidence type="ECO:0000256" key="8">
    <source>
        <dbReference type="ARBA" id="ARBA00023026"/>
    </source>
</evidence>
<dbReference type="InterPro" id="IPR001610">
    <property type="entry name" value="PAC"/>
</dbReference>
<dbReference type="GO" id="GO:0005524">
    <property type="term" value="F:ATP binding"/>
    <property type="evidence" value="ECO:0007669"/>
    <property type="project" value="UniProtKB-KW"/>
</dbReference>
<comment type="caution">
    <text evidence="14">The sequence shown here is derived from an EMBL/GenBank/DDBJ whole genome shotgun (WGS) entry which is preliminary data.</text>
</comment>
<evidence type="ECO:0000256" key="3">
    <source>
        <dbReference type="ARBA" id="ARBA00022553"/>
    </source>
</evidence>
<evidence type="ECO:0000256" key="4">
    <source>
        <dbReference type="ARBA" id="ARBA00022679"/>
    </source>
</evidence>
<dbReference type="RefSeq" id="WP_018042735.1">
    <property type="nucleotide sequence ID" value="NZ_BPQF01000010.1"/>
</dbReference>
<evidence type="ECO:0000256" key="5">
    <source>
        <dbReference type="ARBA" id="ARBA00022741"/>
    </source>
</evidence>